<protein>
    <submittedName>
        <fullName evidence="1">DUF6482 family protein</fullName>
    </submittedName>
</protein>
<reference evidence="1 2" key="1">
    <citation type="submission" date="2024-03" db="EMBL/GenBank/DDBJ databases">
        <title>Community enrichment and isolation of bacterial strains for fucoidan degradation.</title>
        <authorList>
            <person name="Sichert A."/>
        </authorList>
    </citation>
    <scope>NUCLEOTIDE SEQUENCE [LARGE SCALE GENOMIC DNA]</scope>
    <source>
        <strain evidence="1 2">AS12</strain>
    </source>
</reference>
<evidence type="ECO:0000313" key="1">
    <source>
        <dbReference type="EMBL" id="MEM5497840.1"/>
    </source>
</evidence>
<evidence type="ECO:0000313" key="2">
    <source>
        <dbReference type="Proteomes" id="UP001461163"/>
    </source>
</evidence>
<name>A0ABU9SW72_9ALTE</name>
<comment type="caution">
    <text evidence="1">The sequence shown here is derived from an EMBL/GenBank/DDBJ whole genome shotgun (WGS) entry which is preliminary data.</text>
</comment>
<dbReference type="RefSeq" id="WP_342881674.1">
    <property type="nucleotide sequence ID" value="NZ_JBBMQS010000005.1"/>
</dbReference>
<proteinExistence type="predicted"/>
<sequence>MLKYMLQDIMSNKPNIEVASVESHEMSLYILRLTIAGKQGVVYDKSTLRPMPFRSTEHIREALKECDVAHAELIHLSPYDEMIGNPKSERAMVLPFSMQNQT</sequence>
<dbReference type="InterPro" id="IPR045508">
    <property type="entry name" value="DUF6482"/>
</dbReference>
<dbReference type="Pfam" id="PF20090">
    <property type="entry name" value="DUF6482"/>
    <property type="match status" value="1"/>
</dbReference>
<gene>
    <name evidence="1" type="ORF">WNY77_10585</name>
</gene>
<accession>A0ABU9SW72</accession>
<keyword evidence="2" id="KW-1185">Reference proteome</keyword>
<organism evidence="1 2">
    <name type="scientific">Paraglaciecola mesophila</name>
    <dbReference type="NCBI Taxonomy" id="197222"/>
    <lineage>
        <taxon>Bacteria</taxon>
        <taxon>Pseudomonadati</taxon>
        <taxon>Pseudomonadota</taxon>
        <taxon>Gammaproteobacteria</taxon>
        <taxon>Alteromonadales</taxon>
        <taxon>Alteromonadaceae</taxon>
        <taxon>Paraglaciecola</taxon>
    </lineage>
</organism>
<dbReference type="EMBL" id="JBBMQS010000005">
    <property type="protein sequence ID" value="MEM5497840.1"/>
    <property type="molecule type" value="Genomic_DNA"/>
</dbReference>
<dbReference type="Proteomes" id="UP001461163">
    <property type="component" value="Unassembled WGS sequence"/>
</dbReference>